<dbReference type="AlphaFoldDB" id="X1D1N7"/>
<reference evidence="1" key="1">
    <citation type="journal article" date="2014" name="Front. Microbiol.">
        <title>High frequency of phylogenetically diverse reductive dehalogenase-homologous genes in deep subseafloor sedimentary metagenomes.</title>
        <authorList>
            <person name="Kawai M."/>
            <person name="Futagami T."/>
            <person name="Toyoda A."/>
            <person name="Takaki Y."/>
            <person name="Nishi S."/>
            <person name="Hori S."/>
            <person name="Arai W."/>
            <person name="Tsubouchi T."/>
            <person name="Morono Y."/>
            <person name="Uchiyama I."/>
            <person name="Ito T."/>
            <person name="Fujiyama A."/>
            <person name="Inagaki F."/>
            <person name="Takami H."/>
        </authorList>
    </citation>
    <scope>NUCLEOTIDE SEQUENCE</scope>
    <source>
        <strain evidence="1">Expedition CK06-06</strain>
    </source>
</reference>
<name>X1D1N7_9ZZZZ</name>
<protein>
    <submittedName>
        <fullName evidence="1">Uncharacterized protein</fullName>
    </submittedName>
</protein>
<feature type="non-terminal residue" evidence="1">
    <location>
        <position position="107"/>
    </location>
</feature>
<organism evidence="1">
    <name type="scientific">marine sediment metagenome</name>
    <dbReference type="NCBI Taxonomy" id="412755"/>
    <lineage>
        <taxon>unclassified sequences</taxon>
        <taxon>metagenomes</taxon>
        <taxon>ecological metagenomes</taxon>
    </lineage>
</organism>
<gene>
    <name evidence="1" type="ORF">S01H4_49772</name>
</gene>
<evidence type="ECO:0000313" key="1">
    <source>
        <dbReference type="EMBL" id="GAH02170.1"/>
    </source>
</evidence>
<proteinExistence type="predicted"/>
<comment type="caution">
    <text evidence="1">The sequence shown here is derived from an EMBL/GenBank/DDBJ whole genome shotgun (WGS) entry which is preliminary data.</text>
</comment>
<dbReference type="EMBL" id="BART01028188">
    <property type="protein sequence ID" value="GAH02170.1"/>
    <property type="molecule type" value="Genomic_DNA"/>
</dbReference>
<sequence>MIADPDINYIDIGTGYYADRNFIELNAVNETYWKDWADLGPSVINLTDTSYSEYPYLGDFTFLKDVDDVTGQVSTDGINRAMRKALCYAFDYAAYMNVVEGGRSVRS</sequence>
<accession>X1D1N7</accession>